<reference evidence="11 13" key="2">
    <citation type="submission" date="2022-03" db="EMBL/GenBank/DDBJ databases">
        <title>Genome sequencing of Neisseria macacae.</title>
        <authorList>
            <person name="Baek M.-G."/>
        </authorList>
    </citation>
    <scope>NUCLEOTIDE SEQUENCE [LARGE SCALE GENOMIC DNA]</scope>
    <source>
        <strain evidence="11 13">ATCC 33926</strain>
    </source>
</reference>
<evidence type="ECO:0000313" key="11">
    <source>
        <dbReference type="EMBL" id="UNV85171.1"/>
    </source>
</evidence>
<evidence type="ECO:0000313" key="13">
    <source>
        <dbReference type="Proteomes" id="UP000829455"/>
    </source>
</evidence>
<dbReference type="GO" id="GO:0005886">
    <property type="term" value="C:plasma membrane"/>
    <property type="evidence" value="ECO:0007669"/>
    <property type="project" value="UniProtKB-SubCell"/>
</dbReference>
<feature type="transmembrane region" description="Helical" evidence="8">
    <location>
        <begin position="276"/>
        <end position="303"/>
    </location>
</feature>
<feature type="transmembrane region" description="Helical" evidence="8">
    <location>
        <begin position="354"/>
        <end position="373"/>
    </location>
</feature>
<feature type="transmembrane region" description="Helical" evidence="8">
    <location>
        <begin position="54"/>
        <end position="77"/>
    </location>
</feature>
<keyword evidence="3" id="KW-1003">Cell membrane</keyword>
<evidence type="ECO:0000256" key="1">
    <source>
        <dbReference type="ARBA" id="ARBA00004429"/>
    </source>
</evidence>
<keyword evidence="6 8" id="KW-1133">Transmembrane helix</keyword>
<evidence type="ECO:0000313" key="10">
    <source>
        <dbReference type="EMBL" id="EGQ74725.1"/>
    </source>
</evidence>
<feature type="domain" description="ABC transmembrane type-1" evidence="9">
    <location>
        <begin position="319"/>
        <end position="503"/>
    </location>
</feature>
<feature type="transmembrane region" description="Helical" evidence="8">
    <location>
        <begin position="379"/>
        <end position="396"/>
    </location>
</feature>
<feature type="transmembrane region" description="Helical" evidence="8">
    <location>
        <begin position="12"/>
        <end position="34"/>
    </location>
</feature>
<evidence type="ECO:0000259" key="9">
    <source>
        <dbReference type="PROSITE" id="PS50928"/>
    </source>
</evidence>
<feature type="transmembrane region" description="Helical" evidence="8">
    <location>
        <begin position="127"/>
        <end position="147"/>
    </location>
</feature>
<evidence type="ECO:0000256" key="5">
    <source>
        <dbReference type="ARBA" id="ARBA00022692"/>
    </source>
</evidence>
<evidence type="ECO:0000256" key="7">
    <source>
        <dbReference type="ARBA" id="ARBA00023136"/>
    </source>
</evidence>
<feature type="domain" description="ABC transmembrane type-1" evidence="9">
    <location>
        <begin position="54"/>
        <end position="244"/>
    </location>
</feature>
<dbReference type="GO" id="GO:0055085">
    <property type="term" value="P:transmembrane transport"/>
    <property type="evidence" value="ECO:0007669"/>
    <property type="project" value="InterPro"/>
</dbReference>
<feature type="transmembrane region" description="Helical" evidence="8">
    <location>
        <begin position="183"/>
        <end position="205"/>
    </location>
</feature>
<dbReference type="RefSeq" id="WP_003780030.1">
    <property type="nucleotide sequence ID" value="NZ_CP094241.1"/>
</dbReference>
<dbReference type="CDD" id="cd06261">
    <property type="entry name" value="TM_PBP2"/>
    <property type="match status" value="2"/>
</dbReference>
<keyword evidence="13" id="KW-1185">Reference proteome</keyword>
<organism evidence="10 12">
    <name type="scientific">Neisseria macacae ATCC 33926</name>
    <dbReference type="NCBI Taxonomy" id="997348"/>
    <lineage>
        <taxon>Bacteria</taxon>
        <taxon>Pseudomonadati</taxon>
        <taxon>Pseudomonadota</taxon>
        <taxon>Betaproteobacteria</taxon>
        <taxon>Neisseriales</taxon>
        <taxon>Neisseriaceae</taxon>
        <taxon>Neisseria</taxon>
    </lineage>
</organism>
<dbReference type="SUPFAM" id="SSF161098">
    <property type="entry name" value="MetI-like"/>
    <property type="match status" value="2"/>
</dbReference>
<keyword evidence="7 8" id="KW-0472">Membrane</keyword>
<keyword evidence="5 8" id="KW-0812">Transmembrane</keyword>
<keyword evidence="2 8" id="KW-0813">Transport</keyword>
<evidence type="ECO:0000256" key="2">
    <source>
        <dbReference type="ARBA" id="ARBA00022448"/>
    </source>
</evidence>
<dbReference type="Proteomes" id="UP000829455">
    <property type="component" value="Chromosome"/>
</dbReference>
<proteinExistence type="inferred from homology"/>
<dbReference type="AlphaFoldDB" id="A0AA36UGL4"/>
<evidence type="ECO:0000256" key="4">
    <source>
        <dbReference type="ARBA" id="ARBA00022519"/>
    </source>
</evidence>
<feature type="transmembrane region" description="Helical" evidence="8">
    <location>
        <begin position="232"/>
        <end position="251"/>
    </location>
</feature>
<dbReference type="PANTHER" id="PTHR43357:SF4">
    <property type="entry name" value="INNER MEMBRANE ABC TRANSPORTER PERMEASE PROTEIN YDCV"/>
    <property type="match status" value="1"/>
</dbReference>
<dbReference type="Proteomes" id="UP000004982">
    <property type="component" value="Unassembled WGS sequence"/>
</dbReference>
<evidence type="ECO:0000313" key="12">
    <source>
        <dbReference type="Proteomes" id="UP000004982"/>
    </source>
</evidence>
<feature type="transmembrane region" description="Helical" evidence="8">
    <location>
        <begin position="323"/>
        <end position="342"/>
    </location>
</feature>
<feature type="transmembrane region" description="Helical" evidence="8">
    <location>
        <begin position="441"/>
        <end position="459"/>
    </location>
</feature>
<accession>A0AA36UGL4</accession>
<evidence type="ECO:0000256" key="3">
    <source>
        <dbReference type="ARBA" id="ARBA00022475"/>
    </source>
</evidence>
<evidence type="ECO:0000256" key="8">
    <source>
        <dbReference type="RuleBase" id="RU363032"/>
    </source>
</evidence>
<dbReference type="InterPro" id="IPR000515">
    <property type="entry name" value="MetI-like"/>
</dbReference>
<feature type="transmembrane region" description="Helical" evidence="8">
    <location>
        <begin position="89"/>
        <end position="115"/>
    </location>
</feature>
<dbReference type="EMBL" id="AFQE01000135">
    <property type="protein sequence ID" value="EGQ74725.1"/>
    <property type="molecule type" value="Genomic_DNA"/>
</dbReference>
<protein>
    <submittedName>
        <fullName evidence="10">ABC superfamily ATP binding cassette transporter</fullName>
    </submittedName>
    <submittedName>
        <fullName evidence="11">Iron ABC transporter permease</fullName>
    </submittedName>
</protein>
<dbReference type="InterPro" id="IPR035906">
    <property type="entry name" value="MetI-like_sf"/>
</dbReference>
<dbReference type="PROSITE" id="PS50928">
    <property type="entry name" value="ABC_TM1"/>
    <property type="match status" value="2"/>
</dbReference>
<dbReference type="Pfam" id="PF00528">
    <property type="entry name" value="BPD_transp_1"/>
    <property type="match status" value="2"/>
</dbReference>
<comment type="similarity">
    <text evidence="8">Belongs to the binding-protein-dependent transport system permease family.</text>
</comment>
<dbReference type="PANTHER" id="PTHR43357">
    <property type="entry name" value="INNER MEMBRANE ABC TRANSPORTER PERMEASE PROTEIN YDCV"/>
    <property type="match status" value="1"/>
</dbReference>
<dbReference type="Gene3D" id="1.10.3720.10">
    <property type="entry name" value="MetI-like"/>
    <property type="match status" value="2"/>
</dbReference>
<gene>
    <name evidence="10" type="ORF">HMPREF9418_2669</name>
    <name evidence="11" type="ORF">MON40_01145</name>
</gene>
<reference evidence="10 12" key="1">
    <citation type="submission" date="2011-05" db="EMBL/GenBank/DDBJ databases">
        <authorList>
            <person name="Muzny D."/>
            <person name="Qin X."/>
            <person name="Deng J."/>
            <person name="Jiang H."/>
            <person name="Liu Y."/>
            <person name="Qu J."/>
            <person name="Song X.-Z."/>
            <person name="Zhang L."/>
            <person name="Thornton R."/>
            <person name="Coyle M."/>
            <person name="Francisco L."/>
            <person name="Jackson L."/>
            <person name="Javaid M."/>
            <person name="Korchina V."/>
            <person name="Kovar C."/>
            <person name="Mata R."/>
            <person name="Mathew T."/>
            <person name="Ngo R."/>
            <person name="Nguyen L."/>
            <person name="Nguyen N."/>
            <person name="Okwuonu G."/>
            <person name="Ongeri F."/>
            <person name="Pham C."/>
            <person name="Simmons D."/>
            <person name="Wilczek-Boney K."/>
            <person name="Hale W."/>
            <person name="Jakkamsetti A."/>
            <person name="Pham P."/>
            <person name="Ruth R."/>
            <person name="San Lucas F."/>
            <person name="Warren J."/>
            <person name="Zhang J."/>
            <person name="Zhao Z."/>
            <person name="Zhou C."/>
            <person name="Zhu D."/>
            <person name="Lee S."/>
            <person name="Bess C."/>
            <person name="Blankenburg K."/>
            <person name="Forbes L."/>
            <person name="Fu Q."/>
            <person name="Gubbala S."/>
            <person name="Hirani K."/>
            <person name="Jayaseelan J.C."/>
            <person name="Lara F."/>
            <person name="Munidasa M."/>
            <person name="Palculict T."/>
            <person name="Patil S."/>
            <person name="Pu L.-L."/>
            <person name="Saada N."/>
            <person name="Tang L."/>
            <person name="Weissenberger G."/>
            <person name="Zhu Y."/>
            <person name="Hemphill L."/>
            <person name="Shang Y."/>
            <person name="Youmans B."/>
            <person name="Ayvaz T."/>
            <person name="Ross M."/>
            <person name="Santibanez J."/>
            <person name="Aqrawi P."/>
            <person name="Gross S."/>
            <person name="Joshi V."/>
            <person name="Fowler G."/>
            <person name="Nazareth L."/>
            <person name="Reid J."/>
            <person name="Worley K."/>
            <person name="Petrosino J."/>
            <person name="Highlander S."/>
            <person name="Gibbs R."/>
        </authorList>
    </citation>
    <scope>NUCLEOTIDE SEQUENCE [LARGE SCALE GENOMIC DNA]</scope>
    <source>
        <strain evidence="10 12">ATCC 33926</strain>
    </source>
</reference>
<comment type="subcellular location">
    <subcellularLocation>
        <location evidence="1">Cell inner membrane</location>
        <topology evidence="1">Multi-pass membrane protein</topology>
    </subcellularLocation>
    <subcellularLocation>
        <location evidence="8">Cell membrane</location>
        <topology evidence="8">Multi-pass membrane protein</topology>
    </subcellularLocation>
</comment>
<dbReference type="EMBL" id="CP094241">
    <property type="protein sequence ID" value="UNV85171.1"/>
    <property type="molecule type" value="Genomic_DNA"/>
</dbReference>
<feature type="transmembrane region" description="Helical" evidence="8">
    <location>
        <begin position="482"/>
        <end position="503"/>
    </location>
</feature>
<name>A0AA36UGL4_9NEIS</name>
<keyword evidence="4" id="KW-0997">Cell inner membrane</keyword>
<sequence>MKTLFRSFPATVLLALLPLGFLVVMVVAPLVAMAAYDGSAWSLVLADDYMQHRLVWTVVQAAVTCVLVLLLGIPVGWSLARLSFRGREVILRLLMLPFVMPTLVVGVGVLALFGANGVLWAGWQDTPYLLLYGNVFFNLPVLVRAAYQGFLQVPQARLQSAQTLGAGAWQRFCFVEWPVLRPWLAGGACLVFLYCFSGFGLALLLGGSRYTTVEVEIYQLVMYELDMTQASVLVWMVLGVTALAGLLYAYLSRQTASDKAVRALLPHRPQSLGERVLLGFSLMVLLLCCLLPLVAVVFLAVSAGGSWGVLLEPETLAAGWNTLRFSGMAVLTAVVLGVMYAAVARRVAWVRGLVFLPFMVSPVCIAAGILLLYPQWTASLPLLVATYALLAYPFVAKDVLAAWDDLPEDYVSAARGMGANAFQTTLYVTAPLLKPALRRGLTLAAATCIGEFAATLFLSRPEWQTLTTLIYSYLGRAGEDNYARAMVLTTVLMLLSLMVFLLLDEREKT</sequence>
<evidence type="ECO:0000256" key="6">
    <source>
        <dbReference type="ARBA" id="ARBA00022989"/>
    </source>
</evidence>